<dbReference type="KEGG" id="sphh:SDAV_001523"/>
<organism evidence="1 2">
    <name type="scientific">Spiroplasma phoeniceum P40</name>
    <dbReference type="NCBI Taxonomy" id="1276259"/>
    <lineage>
        <taxon>Bacteria</taxon>
        <taxon>Bacillati</taxon>
        <taxon>Mycoplasmatota</taxon>
        <taxon>Mollicutes</taxon>
        <taxon>Entomoplasmatales</taxon>
        <taxon>Spiroplasmataceae</taxon>
        <taxon>Spiroplasma</taxon>
    </lineage>
</organism>
<gene>
    <name evidence="1" type="ORF">SDAV_001523</name>
</gene>
<protein>
    <submittedName>
        <fullName evidence="1">Uncharacterized protein</fullName>
    </submittedName>
</protein>
<evidence type="ECO:0000313" key="2">
    <source>
        <dbReference type="Proteomes" id="UP000253689"/>
    </source>
</evidence>
<sequence length="54" mass="6257">MVTVPLKVLPFPRDAFLKEHSVLAWAGEVYDADKLAPEKFLNFYKKTYISNNIK</sequence>
<dbReference type="Proteomes" id="UP000253689">
    <property type="component" value="Chromosome"/>
</dbReference>
<keyword evidence="2" id="KW-1185">Reference proteome</keyword>
<dbReference type="EMBL" id="CP031088">
    <property type="protein sequence ID" value="AXF96488.1"/>
    <property type="molecule type" value="Genomic_DNA"/>
</dbReference>
<dbReference type="AlphaFoldDB" id="A0A345DQJ7"/>
<evidence type="ECO:0000313" key="1">
    <source>
        <dbReference type="EMBL" id="AXF96488.1"/>
    </source>
</evidence>
<reference evidence="2" key="1">
    <citation type="submission" date="2018-07" db="EMBL/GenBank/DDBJ databases">
        <title>Complete Genome Sequence of Spiroplasma phoeniceum.</title>
        <authorList>
            <person name="Davis R.E."/>
            <person name="Shao J.Y."/>
            <person name="Zhao Y."/>
            <person name="Silver A."/>
            <person name="Stump z."/>
            <person name="Gasparich G."/>
        </authorList>
    </citation>
    <scope>NUCLEOTIDE SEQUENCE [LARGE SCALE GENOMIC DNA]</scope>
    <source>
        <strain evidence="2">P40</strain>
    </source>
</reference>
<proteinExistence type="predicted"/>
<name>A0A345DQJ7_9MOLU</name>
<accession>A0A345DQJ7</accession>